<dbReference type="Proteomes" id="UP000198897">
    <property type="component" value="Unassembled WGS sequence"/>
</dbReference>
<feature type="domain" description="Transcription regulator AsnC/Lrp ligand binding" evidence="1">
    <location>
        <begin position="72"/>
        <end position="146"/>
    </location>
</feature>
<dbReference type="SUPFAM" id="SSF54909">
    <property type="entry name" value="Dimeric alpha+beta barrel"/>
    <property type="match status" value="1"/>
</dbReference>
<accession>A0A1I2Q1L5</accession>
<reference evidence="3" key="1">
    <citation type="submission" date="2016-10" db="EMBL/GenBank/DDBJ databases">
        <authorList>
            <person name="Varghese N."/>
            <person name="Submissions S."/>
        </authorList>
    </citation>
    <scope>NUCLEOTIDE SEQUENCE [LARGE SCALE GENOMIC DNA]</scope>
    <source>
        <strain evidence="3">FP5</strain>
    </source>
</reference>
<dbReference type="PANTHER" id="PTHR43413">
    <property type="entry name" value="TRANSCRIPTIONAL REGULATOR, ASNC FAMILY"/>
    <property type="match status" value="1"/>
</dbReference>
<proteinExistence type="predicted"/>
<dbReference type="Gene3D" id="1.10.10.10">
    <property type="entry name" value="Winged helix-like DNA-binding domain superfamily/Winged helix DNA-binding domain"/>
    <property type="match status" value="1"/>
</dbReference>
<dbReference type="InterPro" id="IPR019887">
    <property type="entry name" value="Tscrpt_reg_AsnC/Lrp_C"/>
</dbReference>
<sequence length="168" mass="18943">MTPLKETEIQVLKIIEKNANLGVAKIAKMMGRSEKEIQQVIYDLEDKKAILGYSTLIDWAKVVEHEEVTAMVDVKVTPARGVGFDKVAERIYRFPEVKAVYLMSGAYDLSVTVNGKTMMDIGKFISEKLSALDSVLSTTTHFVLKRYKHDGFILEDDDEDDKRIVVSP</sequence>
<dbReference type="Pfam" id="PF01037">
    <property type="entry name" value="AsnC_trans_reg"/>
    <property type="match status" value="1"/>
</dbReference>
<dbReference type="InterPro" id="IPR019888">
    <property type="entry name" value="Tscrpt_reg_AsnC-like"/>
</dbReference>
<dbReference type="InterPro" id="IPR011008">
    <property type="entry name" value="Dimeric_a/b-barrel"/>
</dbReference>
<name>A0A1I2Q1L5_9BACI</name>
<evidence type="ECO:0000259" key="1">
    <source>
        <dbReference type="Pfam" id="PF01037"/>
    </source>
</evidence>
<dbReference type="GO" id="GO:0003677">
    <property type="term" value="F:DNA binding"/>
    <property type="evidence" value="ECO:0007669"/>
    <property type="project" value="UniProtKB-KW"/>
</dbReference>
<gene>
    <name evidence="2" type="ORF">SAMN05216353_12815</name>
</gene>
<dbReference type="SUPFAM" id="SSF46785">
    <property type="entry name" value="Winged helix' DNA-binding domain"/>
    <property type="match status" value="1"/>
</dbReference>
<dbReference type="InterPro" id="IPR036390">
    <property type="entry name" value="WH_DNA-bd_sf"/>
</dbReference>
<dbReference type="InterPro" id="IPR050684">
    <property type="entry name" value="HTH-Siroheme_Decarb"/>
</dbReference>
<protein>
    <submittedName>
        <fullName evidence="2">DNA-binding transcriptional regulator, Lrp family</fullName>
    </submittedName>
</protein>
<keyword evidence="2" id="KW-0238">DNA-binding</keyword>
<dbReference type="InterPro" id="IPR036388">
    <property type="entry name" value="WH-like_DNA-bd_sf"/>
</dbReference>
<dbReference type="EMBL" id="FOOG01000028">
    <property type="protein sequence ID" value="SFG21249.1"/>
    <property type="molecule type" value="Genomic_DNA"/>
</dbReference>
<keyword evidence="3" id="KW-1185">Reference proteome</keyword>
<dbReference type="Gene3D" id="3.30.70.920">
    <property type="match status" value="1"/>
</dbReference>
<evidence type="ECO:0000313" key="2">
    <source>
        <dbReference type="EMBL" id="SFG21249.1"/>
    </source>
</evidence>
<organism evidence="2 3">
    <name type="scientific">Halobacillus alkaliphilus</name>
    <dbReference type="NCBI Taxonomy" id="396056"/>
    <lineage>
        <taxon>Bacteria</taxon>
        <taxon>Bacillati</taxon>
        <taxon>Bacillota</taxon>
        <taxon>Bacilli</taxon>
        <taxon>Bacillales</taxon>
        <taxon>Bacillaceae</taxon>
        <taxon>Halobacillus</taxon>
    </lineage>
</organism>
<evidence type="ECO:0000313" key="3">
    <source>
        <dbReference type="Proteomes" id="UP000198897"/>
    </source>
</evidence>
<dbReference type="SMART" id="SM00344">
    <property type="entry name" value="HTH_ASNC"/>
    <property type="match status" value="1"/>
</dbReference>
<dbReference type="AlphaFoldDB" id="A0A1I2Q1L5"/>
<dbReference type="PANTHER" id="PTHR43413:SF7">
    <property type="entry name" value="HTH-TYPE TRANSCRIPTIONAL REGULATOR PTR2"/>
    <property type="match status" value="1"/>
</dbReference>